<dbReference type="AlphaFoldDB" id="A0AA87ZPN6"/>
<keyword evidence="3 6" id="KW-0812">Transmembrane</keyword>
<dbReference type="Proteomes" id="UP001187192">
    <property type="component" value="Unassembled WGS sequence"/>
</dbReference>
<accession>A0AA87ZPN6</accession>
<feature type="transmembrane region" description="Helical" evidence="6">
    <location>
        <begin position="544"/>
        <end position="568"/>
    </location>
</feature>
<evidence type="ECO:0000256" key="6">
    <source>
        <dbReference type="SAM" id="Phobius"/>
    </source>
</evidence>
<feature type="transmembrane region" description="Helical" evidence="6">
    <location>
        <begin position="373"/>
        <end position="395"/>
    </location>
</feature>
<feature type="transmembrane region" description="Helical" evidence="6">
    <location>
        <begin position="99"/>
        <end position="125"/>
    </location>
</feature>
<comment type="caution">
    <text evidence="7">The sequence shown here is derived from an EMBL/GenBank/DDBJ whole genome shotgun (WGS) entry which is preliminary data.</text>
</comment>
<reference evidence="7" key="1">
    <citation type="submission" date="2023-07" db="EMBL/GenBank/DDBJ databases">
        <title>draft genome sequence of fig (Ficus carica).</title>
        <authorList>
            <person name="Takahashi T."/>
            <person name="Nishimura K."/>
        </authorList>
    </citation>
    <scope>NUCLEOTIDE SEQUENCE</scope>
</reference>
<feature type="transmembrane region" description="Helical" evidence="6">
    <location>
        <begin position="192"/>
        <end position="211"/>
    </location>
</feature>
<evidence type="ECO:0000256" key="1">
    <source>
        <dbReference type="ARBA" id="ARBA00004141"/>
    </source>
</evidence>
<dbReference type="Gene3D" id="1.20.1250.20">
    <property type="entry name" value="MFS general substrate transporter like domains"/>
    <property type="match status" value="1"/>
</dbReference>
<dbReference type="EMBL" id="BTGU01000006">
    <property type="protein sequence ID" value="GMN37190.1"/>
    <property type="molecule type" value="Genomic_DNA"/>
</dbReference>
<dbReference type="Pfam" id="PF00854">
    <property type="entry name" value="PTR2"/>
    <property type="match status" value="1"/>
</dbReference>
<feature type="transmembrane region" description="Helical" evidence="6">
    <location>
        <begin position="145"/>
        <end position="171"/>
    </location>
</feature>
<keyword evidence="5 6" id="KW-0472">Membrane</keyword>
<gene>
    <name evidence="7" type="ORF">TIFTF001_006613</name>
</gene>
<name>A0AA87ZPN6_FICCA</name>
<protein>
    <submittedName>
        <fullName evidence="7">Uncharacterized protein</fullName>
    </submittedName>
</protein>
<proteinExistence type="inferred from homology"/>
<dbReference type="GO" id="GO:0016020">
    <property type="term" value="C:membrane"/>
    <property type="evidence" value="ECO:0007669"/>
    <property type="project" value="UniProtKB-SubCell"/>
</dbReference>
<dbReference type="SUPFAM" id="SSF103473">
    <property type="entry name" value="MFS general substrate transporter"/>
    <property type="match status" value="1"/>
</dbReference>
<feature type="transmembrane region" description="Helical" evidence="6">
    <location>
        <begin position="72"/>
        <end position="92"/>
    </location>
</feature>
<comment type="similarity">
    <text evidence="2">Belongs to the major facilitator superfamily. Proton-dependent oligopeptide transporter (POT/PTR) (TC 2.A.17) family.</text>
</comment>
<dbReference type="CDD" id="cd17416">
    <property type="entry name" value="MFS_NPF1_2"/>
    <property type="match status" value="1"/>
</dbReference>
<feature type="transmembrane region" description="Helical" evidence="6">
    <location>
        <begin position="223"/>
        <end position="243"/>
    </location>
</feature>
<keyword evidence="8" id="KW-1185">Reference proteome</keyword>
<sequence length="610" mass="67524">MEKKMDQNHSPDVEEDMTNRLIPAKRPKGGLITMPFIIVNQALEKVATYGLLPNMILYLMRDYHVGLAKGANILFLWSAVINFMPLIGAFLSDSYLGRFLTIGFGSIASFMGMTLLWLTAMIPRLKPSSCDIFTQICKSPTSSEMAILVLSFALIAIGAGGIRPCSLAFGADQVDKRDNPNNQRVIERFFNWYYASAAVSVIIALTGIVYIQEQLGWKLGFGVPALIMLFATVLFFPASSLFVKHKASKSLFTGFAQVIMVAYKNRKLPLPSGNSSVHGLYHHKKDSEAVAPTDKLRCLNKACIIRDHEQEIGPDGSASNPWNLCTVEQVEELKALVKVIPMWSTGIMMSINVSQSTFQLLQAKSMDRHLGSFQVPAASFAMFVVIALAVWVVVYDRIIIPVASKIRGKPFRIGVKTRMGIGLVLSCLGMVVSAVVEHVRRRRSIREGFLDDPQAVVGMSAMWLIPQHCLNGLAEAFNGIGQTEFYYSEFPKSMSSIAAALFGLAMAVASLLASVVLSAVDSATSRKGKDSWVAGNINRGHYDYYYWLLAVMSFVNLFYFLFCSWAYGPCADQMKRVRDEPNGTKEEQMTKLASMIREEGKEEGKDQLPI</sequence>
<feature type="transmembrane region" description="Helical" evidence="6">
    <location>
        <begin position="415"/>
        <end position="436"/>
    </location>
</feature>
<evidence type="ECO:0000256" key="2">
    <source>
        <dbReference type="ARBA" id="ARBA00005982"/>
    </source>
</evidence>
<evidence type="ECO:0000256" key="5">
    <source>
        <dbReference type="ARBA" id="ARBA00023136"/>
    </source>
</evidence>
<feature type="transmembrane region" description="Helical" evidence="6">
    <location>
        <begin position="497"/>
        <end position="520"/>
    </location>
</feature>
<evidence type="ECO:0000313" key="7">
    <source>
        <dbReference type="EMBL" id="GMN37190.1"/>
    </source>
</evidence>
<keyword evidence="4 6" id="KW-1133">Transmembrane helix</keyword>
<evidence type="ECO:0000313" key="8">
    <source>
        <dbReference type="Proteomes" id="UP001187192"/>
    </source>
</evidence>
<evidence type="ECO:0000256" key="3">
    <source>
        <dbReference type="ARBA" id="ARBA00022692"/>
    </source>
</evidence>
<organism evidence="7 8">
    <name type="scientific">Ficus carica</name>
    <name type="common">Common fig</name>
    <dbReference type="NCBI Taxonomy" id="3494"/>
    <lineage>
        <taxon>Eukaryota</taxon>
        <taxon>Viridiplantae</taxon>
        <taxon>Streptophyta</taxon>
        <taxon>Embryophyta</taxon>
        <taxon>Tracheophyta</taxon>
        <taxon>Spermatophyta</taxon>
        <taxon>Magnoliopsida</taxon>
        <taxon>eudicotyledons</taxon>
        <taxon>Gunneridae</taxon>
        <taxon>Pentapetalae</taxon>
        <taxon>rosids</taxon>
        <taxon>fabids</taxon>
        <taxon>Rosales</taxon>
        <taxon>Moraceae</taxon>
        <taxon>Ficeae</taxon>
        <taxon>Ficus</taxon>
    </lineage>
</organism>
<feature type="transmembrane region" description="Helical" evidence="6">
    <location>
        <begin position="30"/>
        <end position="52"/>
    </location>
</feature>
<dbReference type="InterPro" id="IPR036259">
    <property type="entry name" value="MFS_trans_sf"/>
</dbReference>
<dbReference type="GO" id="GO:0022857">
    <property type="term" value="F:transmembrane transporter activity"/>
    <property type="evidence" value="ECO:0007669"/>
    <property type="project" value="InterPro"/>
</dbReference>
<evidence type="ECO:0000256" key="4">
    <source>
        <dbReference type="ARBA" id="ARBA00022989"/>
    </source>
</evidence>
<dbReference type="InterPro" id="IPR000109">
    <property type="entry name" value="POT_fam"/>
</dbReference>
<comment type="subcellular location">
    <subcellularLocation>
        <location evidence="1">Membrane</location>
        <topology evidence="1">Multi-pass membrane protein</topology>
    </subcellularLocation>
</comment>
<dbReference type="PANTHER" id="PTHR11654">
    <property type="entry name" value="OLIGOPEPTIDE TRANSPORTER-RELATED"/>
    <property type="match status" value="1"/>
</dbReference>